<gene>
    <name evidence="1" type="ORF">PRUPE_4G156000</name>
</gene>
<reference evidence="1 2" key="1">
    <citation type="journal article" date="2013" name="Nat. Genet.">
        <title>The high-quality draft genome of peach (Prunus persica) identifies unique patterns of genetic diversity, domestication and genome evolution.</title>
        <authorList>
            <consortium name="International Peach Genome Initiative"/>
            <person name="Verde I."/>
            <person name="Abbott A.G."/>
            <person name="Scalabrin S."/>
            <person name="Jung S."/>
            <person name="Shu S."/>
            <person name="Marroni F."/>
            <person name="Zhebentyayeva T."/>
            <person name="Dettori M.T."/>
            <person name="Grimwood J."/>
            <person name="Cattonaro F."/>
            <person name="Zuccolo A."/>
            <person name="Rossini L."/>
            <person name="Jenkins J."/>
            <person name="Vendramin E."/>
            <person name="Meisel L.A."/>
            <person name="Decroocq V."/>
            <person name="Sosinski B."/>
            <person name="Prochnik S."/>
            <person name="Mitros T."/>
            <person name="Policriti A."/>
            <person name="Cipriani G."/>
            <person name="Dondini L."/>
            <person name="Ficklin S."/>
            <person name="Goodstein D.M."/>
            <person name="Xuan P."/>
            <person name="Del Fabbro C."/>
            <person name="Aramini V."/>
            <person name="Copetti D."/>
            <person name="Gonzalez S."/>
            <person name="Horner D.S."/>
            <person name="Falchi R."/>
            <person name="Lucas S."/>
            <person name="Mica E."/>
            <person name="Maldonado J."/>
            <person name="Lazzari B."/>
            <person name="Bielenberg D."/>
            <person name="Pirona R."/>
            <person name="Miculan M."/>
            <person name="Barakat A."/>
            <person name="Testolin R."/>
            <person name="Stella A."/>
            <person name="Tartarini S."/>
            <person name="Tonutti P."/>
            <person name="Arus P."/>
            <person name="Orellana A."/>
            <person name="Wells C."/>
            <person name="Main D."/>
            <person name="Vizzotto G."/>
            <person name="Silva H."/>
            <person name="Salamini F."/>
            <person name="Schmutz J."/>
            <person name="Morgante M."/>
            <person name="Rokhsar D.S."/>
        </authorList>
    </citation>
    <scope>NUCLEOTIDE SEQUENCE [LARGE SCALE GENOMIC DNA]</scope>
    <source>
        <strain evidence="2">cv. Nemared</strain>
    </source>
</reference>
<dbReference type="AlphaFoldDB" id="M5WMY5"/>
<dbReference type="InterPro" id="IPR006527">
    <property type="entry name" value="F-box-assoc_dom_typ1"/>
</dbReference>
<dbReference type="InterPro" id="IPR036047">
    <property type="entry name" value="F-box-like_dom_sf"/>
</dbReference>
<accession>M5WMY5</accession>
<dbReference type="InterPro" id="IPR001810">
    <property type="entry name" value="F-box_dom"/>
</dbReference>
<dbReference type="PROSITE" id="PS50181">
    <property type="entry name" value="FBOX"/>
    <property type="match status" value="1"/>
</dbReference>
<dbReference type="EMBL" id="CM007654">
    <property type="protein sequence ID" value="ONI12295.1"/>
    <property type="molecule type" value="Genomic_DNA"/>
</dbReference>
<dbReference type="InterPro" id="IPR050796">
    <property type="entry name" value="SCF_F-box_component"/>
</dbReference>
<dbReference type="SMART" id="SM00256">
    <property type="entry name" value="FBOX"/>
    <property type="match status" value="1"/>
</dbReference>
<dbReference type="Pfam" id="PF07734">
    <property type="entry name" value="FBA_1"/>
    <property type="match status" value="1"/>
</dbReference>
<dbReference type="Gramene" id="ONI12295">
    <property type="protein sequence ID" value="ONI12295"/>
    <property type="gene ID" value="PRUPE_4G156000"/>
</dbReference>
<name>M5WMY5_PRUPE</name>
<organism evidence="1 2">
    <name type="scientific">Prunus persica</name>
    <name type="common">Peach</name>
    <name type="synonym">Amygdalus persica</name>
    <dbReference type="NCBI Taxonomy" id="3760"/>
    <lineage>
        <taxon>Eukaryota</taxon>
        <taxon>Viridiplantae</taxon>
        <taxon>Streptophyta</taxon>
        <taxon>Embryophyta</taxon>
        <taxon>Tracheophyta</taxon>
        <taxon>Spermatophyta</taxon>
        <taxon>Magnoliopsida</taxon>
        <taxon>eudicotyledons</taxon>
        <taxon>Gunneridae</taxon>
        <taxon>Pentapetalae</taxon>
        <taxon>rosids</taxon>
        <taxon>fabids</taxon>
        <taxon>Rosales</taxon>
        <taxon>Rosaceae</taxon>
        <taxon>Amygdaloideae</taxon>
        <taxon>Amygdaleae</taxon>
        <taxon>Prunus</taxon>
    </lineage>
</organism>
<dbReference type="PANTHER" id="PTHR31672:SF13">
    <property type="entry name" value="F-BOX PROTEIN CPR30-LIKE"/>
    <property type="match status" value="1"/>
</dbReference>
<evidence type="ECO:0000313" key="2">
    <source>
        <dbReference type="Proteomes" id="UP000006882"/>
    </source>
</evidence>
<keyword evidence="2" id="KW-1185">Reference proteome</keyword>
<dbReference type="OMA" id="NGITHWQ"/>
<dbReference type="SUPFAM" id="SSF81383">
    <property type="entry name" value="F-box domain"/>
    <property type="match status" value="1"/>
</dbReference>
<dbReference type="Proteomes" id="UP000006882">
    <property type="component" value="Chromosome G4"/>
</dbReference>
<dbReference type="CDD" id="cd22157">
    <property type="entry name" value="F-box_AtFBW1-like"/>
    <property type="match status" value="1"/>
</dbReference>
<dbReference type="NCBIfam" id="TIGR01640">
    <property type="entry name" value="F_box_assoc_1"/>
    <property type="match status" value="1"/>
</dbReference>
<dbReference type="Gene3D" id="1.20.1280.50">
    <property type="match status" value="1"/>
</dbReference>
<protein>
    <submittedName>
        <fullName evidence="1">Uncharacterized protein</fullName>
    </submittedName>
</protein>
<proteinExistence type="predicted"/>
<sequence>MADYFPEEVIHEILLRLPIKSLIKFRAVCKSWWSLIKSSTFIHTHFSRCTAQSSNQNDGHLLLLNALPEKVDAACQLGELFSLHWDNPEFGESHFFAANFATIIWNPSVRKFMFLPRPRIPFPTDYIRKSMIASYAFGYDSRTDDYKVLRIVSGLLSEAPCEVEVWSLSSGAWKTLSAAVIPADFNPAGISLRYRQVFVNGITHWQQSLKNKGNCIVQFDMVNEVFGKITGSNAITCIHMWVMKEFGVPESWTKLMSICLEGTLIAPFGFRSCELVFRMYGGMLLSVDPKTKQVKEFKTDGYRYHFMDSFVESLVLLGQPNAISY</sequence>
<dbReference type="InterPro" id="IPR017451">
    <property type="entry name" value="F-box-assoc_interact_dom"/>
</dbReference>
<evidence type="ECO:0000313" key="1">
    <source>
        <dbReference type="EMBL" id="ONI12295.1"/>
    </source>
</evidence>
<dbReference type="Pfam" id="PF00646">
    <property type="entry name" value="F-box"/>
    <property type="match status" value="1"/>
</dbReference>
<dbReference type="PANTHER" id="PTHR31672">
    <property type="entry name" value="BNACNNG10540D PROTEIN"/>
    <property type="match status" value="1"/>
</dbReference>
<dbReference type="STRING" id="3760.M5WMY5"/>
<dbReference type="HOGENOM" id="CLU_027176_1_2_1"/>